<dbReference type="InterPro" id="IPR050858">
    <property type="entry name" value="Mal-CoA-ACP_Trans/PKS_FabD"/>
</dbReference>
<evidence type="ECO:0000256" key="4">
    <source>
        <dbReference type="ARBA" id="ARBA00023315"/>
    </source>
</evidence>
<dbReference type="InterPro" id="IPR016035">
    <property type="entry name" value="Acyl_Trfase/lysoPLipase"/>
</dbReference>
<dbReference type="GO" id="GO:0005829">
    <property type="term" value="C:cytosol"/>
    <property type="evidence" value="ECO:0007669"/>
    <property type="project" value="TreeGrafter"/>
</dbReference>
<dbReference type="PIRSF" id="PIRSF000446">
    <property type="entry name" value="Mct"/>
    <property type="match status" value="1"/>
</dbReference>
<dbReference type="InterPro" id="IPR024925">
    <property type="entry name" value="Malonyl_CoA-ACP_transAc"/>
</dbReference>
<name>A0A918TW18_9BACT</name>
<accession>A0A918TW18</accession>
<dbReference type="InterPro" id="IPR004410">
    <property type="entry name" value="Malonyl_CoA-ACP_transAc_FabD"/>
</dbReference>
<dbReference type="SUPFAM" id="SSF52151">
    <property type="entry name" value="FabD/lysophospholipase-like"/>
    <property type="match status" value="1"/>
</dbReference>
<dbReference type="PANTHER" id="PTHR42681">
    <property type="entry name" value="MALONYL-COA-ACYL CARRIER PROTEIN TRANSACYLASE, MITOCHONDRIAL"/>
    <property type="match status" value="1"/>
</dbReference>
<dbReference type="Proteomes" id="UP000644507">
    <property type="component" value="Unassembled WGS sequence"/>
</dbReference>
<keyword evidence="10" id="KW-1185">Reference proteome</keyword>
<dbReference type="SUPFAM" id="SSF55048">
    <property type="entry name" value="Probable ACP-binding domain of malonyl-CoA ACP transacylase"/>
    <property type="match status" value="1"/>
</dbReference>
<dbReference type="NCBIfam" id="TIGR00128">
    <property type="entry name" value="fabD"/>
    <property type="match status" value="1"/>
</dbReference>
<dbReference type="GO" id="GO:0006633">
    <property type="term" value="P:fatty acid biosynthetic process"/>
    <property type="evidence" value="ECO:0007669"/>
    <property type="project" value="TreeGrafter"/>
</dbReference>
<dbReference type="InterPro" id="IPR014043">
    <property type="entry name" value="Acyl_transferase_dom"/>
</dbReference>
<feature type="active site" evidence="7">
    <location>
        <position position="181"/>
    </location>
</feature>
<dbReference type="Gene3D" id="3.30.70.250">
    <property type="entry name" value="Malonyl-CoA ACP transacylase, ACP-binding"/>
    <property type="match status" value="1"/>
</dbReference>
<evidence type="ECO:0000256" key="2">
    <source>
        <dbReference type="ARBA" id="ARBA00018953"/>
    </source>
</evidence>
<evidence type="ECO:0000313" key="10">
    <source>
        <dbReference type="Proteomes" id="UP000644507"/>
    </source>
</evidence>
<evidence type="ECO:0000256" key="7">
    <source>
        <dbReference type="PIRSR" id="PIRSR000446-1"/>
    </source>
</evidence>
<dbReference type="AlphaFoldDB" id="A0A918TW18"/>
<dbReference type="Pfam" id="PF00698">
    <property type="entry name" value="Acyl_transf_1"/>
    <property type="match status" value="1"/>
</dbReference>
<dbReference type="EMBL" id="BMXI01000018">
    <property type="protein sequence ID" value="GHC64561.1"/>
    <property type="molecule type" value="Genomic_DNA"/>
</dbReference>
<evidence type="ECO:0000256" key="6">
    <source>
        <dbReference type="PIRNR" id="PIRNR000446"/>
    </source>
</evidence>
<feature type="active site" evidence="7">
    <location>
        <position position="76"/>
    </location>
</feature>
<dbReference type="InterPro" id="IPR001227">
    <property type="entry name" value="Ac_transferase_dom_sf"/>
</dbReference>
<proteinExistence type="inferred from homology"/>
<evidence type="ECO:0000256" key="3">
    <source>
        <dbReference type="ARBA" id="ARBA00022679"/>
    </source>
</evidence>
<evidence type="ECO:0000313" key="9">
    <source>
        <dbReference type="EMBL" id="GHC64561.1"/>
    </source>
</evidence>
<feature type="domain" description="Malonyl-CoA:ACP transacylase (MAT)" evidence="8">
    <location>
        <begin position="1"/>
        <end position="290"/>
    </location>
</feature>
<reference evidence="9" key="2">
    <citation type="submission" date="2020-09" db="EMBL/GenBank/DDBJ databases">
        <authorList>
            <person name="Sun Q."/>
            <person name="Kim S."/>
        </authorList>
    </citation>
    <scope>NUCLEOTIDE SEQUENCE</scope>
    <source>
        <strain evidence="9">KCTC 12988</strain>
    </source>
</reference>
<evidence type="ECO:0000259" key="8">
    <source>
        <dbReference type="SMART" id="SM00827"/>
    </source>
</evidence>
<comment type="similarity">
    <text evidence="6">Belongs to the fabD family.</text>
</comment>
<comment type="caution">
    <text evidence="9">The sequence shown here is derived from an EMBL/GenBank/DDBJ whole genome shotgun (WGS) entry which is preliminary data.</text>
</comment>
<evidence type="ECO:0000256" key="1">
    <source>
        <dbReference type="ARBA" id="ARBA00013258"/>
    </source>
</evidence>
<keyword evidence="3 6" id="KW-0808">Transferase</keyword>
<protein>
    <recommendedName>
        <fullName evidence="2 6">Malonyl CoA-acyl carrier protein transacylase</fullName>
        <ecNumber evidence="1 6">2.3.1.39</ecNumber>
    </recommendedName>
</protein>
<dbReference type="PANTHER" id="PTHR42681:SF1">
    <property type="entry name" value="MALONYL-COA-ACYL CARRIER PROTEIN TRANSACYLASE, MITOCHONDRIAL"/>
    <property type="match status" value="1"/>
</dbReference>
<evidence type="ECO:0000256" key="5">
    <source>
        <dbReference type="ARBA" id="ARBA00048462"/>
    </source>
</evidence>
<gene>
    <name evidence="9" type="ORF">GCM10007100_35210</name>
</gene>
<organism evidence="9 10">
    <name type="scientific">Roseibacillus persicicus</name>
    <dbReference type="NCBI Taxonomy" id="454148"/>
    <lineage>
        <taxon>Bacteria</taxon>
        <taxon>Pseudomonadati</taxon>
        <taxon>Verrucomicrobiota</taxon>
        <taxon>Verrucomicrobiia</taxon>
        <taxon>Verrucomicrobiales</taxon>
        <taxon>Verrucomicrobiaceae</taxon>
        <taxon>Roseibacillus</taxon>
    </lineage>
</organism>
<dbReference type="Gene3D" id="3.40.366.10">
    <property type="entry name" value="Malonyl-Coenzyme A Acyl Carrier Protein, domain 2"/>
    <property type="match status" value="1"/>
</dbReference>
<dbReference type="GO" id="GO:0004314">
    <property type="term" value="F:[acyl-carrier-protein] S-malonyltransferase activity"/>
    <property type="evidence" value="ECO:0007669"/>
    <property type="project" value="UniProtKB-EC"/>
</dbReference>
<dbReference type="EC" id="2.3.1.39" evidence="1 6"/>
<reference evidence="9" key="1">
    <citation type="journal article" date="2014" name="Int. J. Syst. Evol. Microbiol.">
        <title>Complete genome sequence of Corynebacterium casei LMG S-19264T (=DSM 44701T), isolated from a smear-ripened cheese.</title>
        <authorList>
            <consortium name="US DOE Joint Genome Institute (JGI-PGF)"/>
            <person name="Walter F."/>
            <person name="Albersmeier A."/>
            <person name="Kalinowski J."/>
            <person name="Ruckert C."/>
        </authorList>
    </citation>
    <scope>NUCLEOTIDE SEQUENCE</scope>
    <source>
        <strain evidence="9">KCTC 12988</strain>
    </source>
</reference>
<dbReference type="InterPro" id="IPR016036">
    <property type="entry name" value="Malonyl_transacylase_ACP-bd"/>
</dbReference>
<sequence>MGKDLVEASPIARELFERADQVLGRSLSEIVFEGPEEELTKTANCQPALFVHGLAMWAVLKEACPHLNPVAAAGLSLGEMTAHTAAGSFTFEEGLRVVAQRGRLMDEACAETEGAMAAMVGGDEAAVRELAAEAGVDVANLNAPGQIVLSGTVEGIDKAVAGAKARKIKLAKKLKVAGAYHSRLMANAEAKLGPVLVDAEINAPNYPVVSNQRAEEVTDPSEIRETLQKQVTGSVRWVESMQLLREKGNQLFIELGPGKVLAGLMPRIDKGATVETAGDWESLQVLIEKLK</sequence>
<dbReference type="SMART" id="SM00827">
    <property type="entry name" value="PKS_AT"/>
    <property type="match status" value="1"/>
</dbReference>
<keyword evidence="4 6" id="KW-0012">Acyltransferase</keyword>
<comment type="catalytic activity">
    <reaction evidence="5 6">
        <text>holo-[ACP] + malonyl-CoA = malonyl-[ACP] + CoA</text>
        <dbReference type="Rhea" id="RHEA:41792"/>
        <dbReference type="Rhea" id="RHEA-COMP:9623"/>
        <dbReference type="Rhea" id="RHEA-COMP:9685"/>
        <dbReference type="ChEBI" id="CHEBI:57287"/>
        <dbReference type="ChEBI" id="CHEBI:57384"/>
        <dbReference type="ChEBI" id="CHEBI:64479"/>
        <dbReference type="ChEBI" id="CHEBI:78449"/>
        <dbReference type="EC" id="2.3.1.39"/>
    </reaction>
</comment>